<gene>
    <name evidence="6" type="ORF">SAMN05216234_10120</name>
</gene>
<dbReference type="GO" id="GO:0006535">
    <property type="term" value="P:cysteine biosynthetic process from serine"/>
    <property type="evidence" value="ECO:0007669"/>
    <property type="project" value="InterPro"/>
</dbReference>
<comment type="catalytic activity">
    <reaction evidence="5">
        <text>L-serine + acetyl-CoA = O-acetyl-L-serine + CoA</text>
        <dbReference type="Rhea" id="RHEA:24560"/>
        <dbReference type="ChEBI" id="CHEBI:33384"/>
        <dbReference type="ChEBI" id="CHEBI:57287"/>
        <dbReference type="ChEBI" id="CHEBI:57288"/>
        <dbReference type="ChEBI" id="CHEBI:58340"/>
        <dbReference type="EC" id="2.3.1.30"/>
    </reaction>
</comment>
<dbReference type="InterPro" id="IPR001451">
    <property type="entry name" value="Hexapep"/>
</dbReference>
<organism evidence="6 7">
    <name type="scientific">Hydrogenimonas thermophila</name>
    <dbReference type="NCBI Taxonomy" id="223786"/>
    <lineage>
        <taxon>Bacteria</taxon>
        <taxon>Pseudomonadati</taxon>
        <taxon>Campylobacterota</taxon>
        <taxon>Epsilonproteobacteria</taxon>
        <taxon>Campylobacterales</taxon>
        <taxon>Hydrogenimonadaceae</taxon>
        <taxon>Hydrogenimonas</taxon>
    </lineage>
</organism>
<dbReference type="AlphaFoldDB" id="A0A1I5KP46"/>
<dbReference type="EMBL" id="FOXB01000001">
    <property type="protein sequence ID" value="SFO86859.1"/>
    <property type="molecule type" value="Genomic_DNA"/>
</dbReference>
<evidence type="ECO:0000256" key="1">
    <source>
        <dbReference type="ARBA" id="ARBA00007274"/>
    </source>
</evidence>
<dbReference type="GO" id="GO:0005737">
    <property type="term" value="C:cytoplasm"/>
    <property type="evidence" value="ECO:0007669"/>
    <property type="project" value="InterPro"/>
</dbReference>
<proteinExistence type="inferred from homology"/>
<dbReference type="OrthoDB" id="9815592at2"/>
<keyword evidence="3" id="KW-0677">Repeat</keyword>
<dbReference type="CDD" id="cd03354">
    <property type="entry name" value="LbH_SAT"/>
    <property type="match status" value="1"/>
</dbReference>
<dbReference type="InterPro" id="IPR045304">
    <property type="entry name" value="LbH_SAT"/>
</dbReference>
<keyword evidence="4 5" id="KW-0012">Acyltransferase</keyword>
<name>A0A1I5KP46_9BACT</name>
<dbReference type="PIRSF" id="PIRSF000441">
    <property type="entry name" value="CysE"/>
    <property type="match status" value="1"/>
</dbReference>
<dbReference type="SUPFAM" id="SSF51161">
    <property type="entry name" value="Trimeric LpxA-like enzymes"/>
    <property type="match status" value="1"/>
</dbReference>
<keyword evidence="2 5" id="KW-0808">Transferase</keyword>
<dbReference type="Proteomes" id="UP000199227">
    <property type="component" value="Unassembled WGS sequence"/>
</dbReference>
<dbReference type="PANTHER" id="PTHR42811">
    <property type="entry name" value="SERINE ACETYLTRANSFERASE"/>
    <property type="match status" value="1"/>
</dbReference>
<evidence type="ECO:0000256" key="5">
    <source>
        <dbReference type="PIRNR" id="PIRNR000441"/>
    </source>
</evidence>
<dbReference type="InterPro" id="IPR018357">
    <property type="entry name" value="Hexapep_transf_CS"/>
</dbReference>
<dbReference type="Gene3D" id="2.160.10.10">
    <property type="entry name" value="Hexapeptide repeat proteins"/>
    <property type="match status" value="1"/>
</dbReference>
<evidence type="ECO:0000313" key="7">
    <source>
        <dbReference type="Proteomes" id="UP000199227"/>
    </source>
</evidence>
<sequence>MIKSYEKFKEYINEDEKVNFGKSLSFKEKIFNNKYKLLLLLLRYCNFMINKKDKNLVEKIAFKIALKFYNHYKHKFNIEIKPKVKIGKGFRIPHPIGIVINSNAKIGDYFTILQNVTIGNKREIDDVAVIGNNVSIGAGAVVVGKVKIGNYVEIGANAVVVKNVPDNCIVAGVPAKIIKQK</sequence>
<dbReference type="RefSeq" id="WP_092909671.1">
    <property type="nucleotide sequence ID" value="NZ_FOXB01000001.1"/>
</dbReference>
<dbReference type="EC" id="2.3.1.30" evidence="5"/>
<dbReference type="PROSITE" id="PS00101">
    <property type="entry name" value="HEXAPEP_TRANSFERASES"/>
    <property type="match status" value="1"/>
</dbReference>
<dbReference type="InterPro" id="IPR011004">
    <property type="entry name" value="Trimer_LpxA-like_sf"/>
</dbReference>
<evidence type="ECO:0000313" key="6">
    <source>
        <dbReference type="EMBL" id="SFO86859.1"/>
    </source>
</evidence>
<evidence type="ECO:0000256" key="3">
    <source>
        <dbReference type="ARBA" id="ARBA00022737"/>
    </source>
</evidence>
<evidence type="ECO:0000256" key="2">
    <source>
        <dbReference type="ARBA" id="ARBA00022679"/>
    </source>
</evidence>
<protein>
    <recommendedName>
        <fullName evidence="5">Serine acetyltransferase</fullName>
        <ecNumber evidence="5">2.3.1.30</ecNumber>
    </recommendedName>
</protein>
<evidence type="ECO:0000256" key="4">
    <source>
        <dbReference type="ARBA" id="ARBA00023315"/>
    </source>
</evidence>
<reference evidence="6 7" key="1">
    <citation type="submission" date="2016-10" db="EMBL/GenBank/DDBJ databases">
        <authorList>
            <person name="de Groot N.N."/>
        </authorList>
    </citation>
    <scope>NUCLEOTIDE SEQUENCE [LARGE SCALE GENOMIC DNA]</scope>
    <source>
        <strain evidence="6 7">EP1-55-1</strain>
    </source>
</reference>
<dbReference type="STRING" id="223786.SAMN05216234_10120"/>
<dbReference type="GO" id="GO:0009001">
    <property type="term" value="F:serine O-acetyltransferase activity"/>
    <property type="evidence" value="ECO:0007669"/>
    <property type="project" value="UniProtKB-EC"/>
</dbReference>
<dbReference type="InterPro" id="IPR005881">
    <property type="entry name" value="Ser_O-AcTrfase"/>
</dbReference>
<keyword evidence="7" id="KW-1185">Reference proteome</keyword>
<dbReference type="Pfam" id="PF00132">
    <property type="entry name" value="Hexapep"/>
    <property type="match status" value="1"/>
</dbReference>
<accession>A0A1I5KP46</accession>
<comment type="similarity">
    <text evidence="1 5">Belongs to the transferase hexapeptide repeat family.</text>
</comment>